<feature type="domain" description="Polysaccharide pyruvyl transferase" evidence="1">
    <location>
        <begin position="118"/>
        <end position="190"/>
    </location>
</feature>
<dbReference type="RefSeq" id="WP_120799408.1">
    <property type="nucleotide sequence ID" value="NZ_RBXL01000001.1"/>
</dbReference>
<proteinExistence type="predicted"/>
<dbReference type="InterPro" id="IPR007345">
    <property type="entry name" value="Polysacch_pyruvyl_Trfase"/>
</dbReference>
<dbReference type="Proteomes" id="UP000274556">
    <property type="component" value="Unassembled WGS sequence"/>
</dbReference>
<keyword evidence="2" id="KW-0808">Transferase</keyword>
<evidence type="ECO:0000313" key="3">
    <source>
        <dbReference type="Proteomes" id="UP000274556"/>
    </source>
</evidence>
<evidence type="ECO:0000313" key="2">
    <source>
        <dbReference type="EMBL" id="RKT47436.1"/>
    </source>
</evidence>
<comment type="caution">
    <text evidence="2">The sequence shown here is derived from an EMBL/GenBank/DDBJ whole genome shotgun (WGS) entry which is preliminary data.</text>
</comment>
<dbReference type="GO" id="GO:0016740">
    <property type="term" value="F:transferase activity"/>
    <property type="evidence" value="ECO:0007669"/>
    <property type="project" value="UniProtKB-KW"/>
</dbReference>
<sequence length="340" mass="39321">MQLLYFQAEEGNFGDDMNEWFWHQIIPEFPGWDETYTMLGIGTLLDENCFRGKRKLLIMGSGSTGYRPTTPLDRSRFDIGWVRGPLTASLLGLQEQDALTDPAYLLSELEEFKGATRKQTSRLLIPHHSTSKLNIDWAALSERIGLTYLSPCDDSKYVIERIRHAELVVSESMHGAIVADAFGVPWIPIAIGQQFNHFKWRDWGSSMNVRIDPFIALDELKQIYLFLLKQRRMLSRFLTTTKTSRSRVSGSNHSDENLTLRRVQKEDVAKLKRRIEMHSYLFERMLVRDLKNALRAEPRLSSEGIRGQRQEQMLSRLSNIRNRFSLDAKTRGLPGRKTEI</sequence>
<reference evidence="2 3" key="1">
    <citation type="submission" date="2018-10" db="EMBL/GenBank/DDBJ databases">
        <title>Genomic Encyclopedia of Archaeal and Bacterial Type Strains, Phase II (KMG-II): from individual species to whole genera.</title>
        <authorList>
            <person name="Goeker M."/>
        </authorList>
    </citation>
    <scope>NUCLEOTIDE SEQUENCE [LARGE SCALE GENOMIC DNA]</scope>
    <source>
        <strain evidence="2 3">DSM 235</strain>
    </source>
</reference>
<protein>
    <submittedName>
        <fullName evidence="2">Polysaccharide pyruvyl transferase</fullName>
    </submittedName>
</protein>
<evidence type="ECO:0000259" key="1">
    <source>
        <dbReference type="Pfam" id="PF04230"/>
    </source>
</evidence>
<gene>
    <name evidence="2" type="ORF">BDD21_5019</name>
</gene>
<name>A0A495VDG0_9GAMM</name>
<dbReference type="AlphaFoldDB" id="A0A495VDG0"/>
<organism evidence="2 3">
    <name type="scientific">Thiocapsa rosea</name>
    <dbReference type="NCBI Taxonomy" id="69360"/>
    <lineage>
        <taxon>Bacteria</taxon>
        <taxon>Pseudomonadati</taxon>
        <taxon>Pseudomonadota</taxon>
        <taxon>Gammaproteobacteria</taxon>
        <taxon>Chromatiales</taxon>
        <taxon>Chromatiaceae</taxon>
        <taxon>Thiocapsa</taxon>
    </lineage>
</organism>
<dbReference type="EMBL" id="RBXL01000001">
    <property type="protein sequence ID" value="RKT47436.1"/>
    <property type="molecule type" value="Genomic_DNA"/>
</dbReference>
<keyword evidence="3" id="KW-1185">Reference proteome</keyword>
<dbReference type="Pfam" id="PF04230">
    <property type="entry name" value="PS_pyruv_trans"/>
    <property type="match status" value="1"/>
</dbReference>
<accession>A0A495VDG0</accession>
<dbReference type="OrthoDB" id="9803627at2"/>